<keyword evidence="20" id="KW-1185">Reference proteome</keyword>
<keyword evidence="7 17" id="KW-1133">Transmembrane helix</keyword>
<keyword evidence="11" id="KW-0675">Receptor</keyword>
<feature type="transmembrane region" description="Helical" evidence="17">
    <location>
        <begin position="89"/>
        <end position="107"/>
    </location>
</feature>
<sequence>MNGTMGTAHSRDPTIPAIMFIFGVVGNVIAVVVLRKTRKEQKETTFYTLVCGLAVTDLLGTLLASPVTIATYMKGRWPGGDPLCQYSGFVLLFFSLAGLSFTCTMSVERYLAINHAYLYSRYVDQRLAAFAIAAIYVTNVLFCALPIMGLGSVVRQFPGSWCFIDWRTNASAHAAFSYMYAGVSSALVLVTVACNVLVCGALIMMHRRFVRRTSLGTDGARVHAELRRRRSFARMAGAEIQMVIVLIATSAVVLICSIPLVVRVFVNQLYRYPEMKVVEGNPDLQAIRIASVNAILDPWIYILLRKTVLQKVLEKVKCLFCRMGGRSHGPGHGEFRCGGGTRMSTVISRDSPTLVAQELRDVVSTSQTYLYPPDVVEKNGGSICIPRTYPCPTEQTLLQDPQGSESVNGQSSAGKTERTDMEAEKQGTQTVVCTQVSKSSQSCKQQILQVTFTDETLNLQERCI</sequence>
<keyword evidence="13" id="KW-0807">Transducer</keyword>
<protein>
    <recommendedName>
        <fullName evidence="3">Prostaglandin E2 receptor EP4 subtype</fullName>
    </recommendedName>
    <alternativeName>
        <fullName evidence="15">Prostanoid EP4 receptor</fullName>
    </alternativeName>
</protein>
<feature type="domain" description="G-protein coupled receptors family 1 profile" evidence="18">
    <location>
        <begin position="26"/>
        <end position="301"/>
    </location>
</feature>
<dbReference type="STRING" id="7994.ENSAMXP00000008410"/>
<dbReference type="InterPro" id="IPR001758">
    <property type="entry name" value="Prost_EP4_rcpt"/>
</dbReference>
<feature type="region of interest" description="Disordered" evidence="16">
    <location>
        <begin position="395"/>
        <end position="427"/>
    </location>
</feature>
<dbReference type="FunFam" id="1.20.1070.10:FF:000101">
    <property type="entry name" value="Prostaglandin E2 receptor EP4 subtype"/>
    <property type="match status" value="1"/>
</dbReference>
<keyword evidence="8" id="KW-0297">G-protein coupled receptor</keyword>
<dbReference type="PANTHER" id="PTHR11866:SF43">
    <property type="entry name" value="PROSTAGLANDIN E2 RECEPTOR EP4 SUBTYPE"/>
    <property type="match status" value="1"/>
</dbReference>
<dbReference type="GO" id="GO:0005886">
    <property type="term" value="C:plasma membrane"/>
    <property type="evidence" value="ECO:0007669"/>
    <property type="project" value="UniProtKB-SubCell"/>
</dbReference>
<dbReference type="Ensembl" id="ENSAMXT00000008410.2">
    <property type="protein sequence ID" value="ENSAMXP00000008410.2"/>
    <property type="gene ID" value="ENSAMXG00000008187.2"/>
</dbReference>
<evidence type="ECO:0000313" key="20">
    <source>
        <dbReference type="Proteomes" id="UP000018467"/>
    </source>
</evidence>
<reference evidence="19" key="3">
    <citation type="submission" date="2025-08" db="UniProtKB">
        <authorList>
            <consortium name="Ensembl"/>
        </authorList>
    </citation>
    <scope>IDENTIFICATION</scope>
</reference>
<dbReference type="eggNOG" id="KOG3656">
    <property type="taxonomic scope" value="Eukaryota"/>
</dbReference>
<dbReference type="Pfam" id="PF00001">
    <property type="entry name" value="7tm_1"/>
    <property type="match status" value="1"/>
</dbReference>
<dbReference type="GO" id="GO:0006954">
    <property type="term" value="P:inflammatory response"/>
    <property type="evidence" value="ECO:0007669"/>
    <property type="project" value="TreeGrafter"/>
</dbReference>
<evidence type="ECO:0000256" key="14">
    <source>
        <dbReference type="ARBA" id="ARBA00025493"/>
    </source>
</evidence>
<dbReference type="PRINTS" id="PR00428">
    <property type="entry name" value="PROSTAGLNDNR"/>
</dbReference>
<feature type="transmembrane region" description="Helical" evidence="17">
    <location>
        <begin position="178"/>
        <end position="204"/>
    </location>
</feature>
<dbReference type="AlphaFoldDB" id="W5KLE8"/>
<accession>W5KLE8</accession>
<feature type="transmembrane region" description="Helical" evidence="17">
    <location>
        <begin position="15"/>
        <end position="34"/>
    </location>
</feature>
<dbReference type="GO" id="GO:0071380">
    <property type="term" value="P:cellular response to prostaglandin E stimulus"/>
    <property type="evidence" value="ECO:0007669"/>
    <property type="project" value="TreeGrafter"/>
</dbReference>
<keyword evidence="4" id="KW-1003">Cell membrane</keyword>
<dbReference type="GO" id="GO:0050728">
    <property type="term" value="P:negative regulation of inflammatory response"/>
    <property type="evidence" value="ECO:0007669"/>
    <property type="project" value="TreeGrafter"/>
</dbReference>
<dbReference type="SUPFAM" id="SSF81321">
    <property type="entry name" value="Family A G protein-coupled receptor-like"/>
    <property type="match status" value="1"/>
</dbReference>
<dbReference type="PRINTS" id="PR00586">
    <property type="entry name" value="PRSTNOIDEP4R"/>
</dbReference>
<comment type="subcellular location">
    <subcellularLocation>
        <location evidence="1">Cell membrane</location>
        <topology evidence="1">Multi-pass membrane protein</topology>
    </subcellularLocation>
</comment>
<keyword evidence="12" id="KW-0325">Glycoprotein</keyword>
<evidence type="ECO:0000256" key="4">
    <source>
        <dbReference type="ARBA" id="ARBA00022475"/>
    </source>
</evidence>
<evidence type="ECO:0000313" key="19">
    <source>
        <dbReference type="Ensembl" id="ENSAMXP00000008410.2"/>
    </source>
</evidence>
<reference evidence="19" key="4">
    <citation type="submission" date="2025-09" db="UniProtKB">
        <authorList>
            <consortium name="Ensembl"/>
        </authorList>
    </citation>
    <scope>IDENTIFICATION</scope>
</reference>
<evidence type="ECO:0000256" key="11">
    <source>
        <dbReference type="ARBA" id="ARBA00023170"/>
    </source>
</evidence>
<dbReference type="InterPro" id="IPR000276">
    <property type="entry name" value="GPCR_Rhodpsn"/>
</dbReference>
<dbReference type="Gene3D" id="1.20.1070.10">
    <property type="entry name" value="Rhodopsin 7-helix transmembrane proteins"/>
    <property type="match status" value="1"/>
</dbReference>
<keyword evidence="5" id="KW-0597">Phosphoprotein</keyword>
<keyword evidence="9 17" id="KW-0472">Membrane</keyword>
<dbReference type="PRINTS" id="PR00237">
    <property type="entry name" value="GPCRRHODOPSN"/>
</dbReference>
<dbReference type="InterPro" id="IPR001244">
    <property type="entry name" value="Prostglndn_DP_rcpt"/>
</dbReference>
<evidence type="ECO:0000256" key="1">
    <source>
        <dbReference type="ARBA" id="ARBA00004651"/>
    </source>
</evidence>
<evidence type="ECO:0000256" key="7">
    <source>
        <dbReference type="ARBA" id="ARBA00022989"/>
    </source>
</evidence>
<comment type="function">
    <text evidence="14">Receptor for prostaglandin E2 (PGE2). The activity of this receptor is mediated by G(s) proteins that stimulate adenylate cyclase. Has a relaxing effect on smooth muscle. May play an important role in regulating renal hemodynamics, intestinal epithelial transport, adrenal aldosterone secretion, and uterine function.</text>
</comment>
<feature type="compositionally biased region" description="Polar residues" evidence="16">
    <location>
        <begin position="395"/>
        <end position="414"/>
    </location>
</feature>
<dbReference type="GO" id="GO:0007189">
    <property type="term" value="P:adenylate cyclase-activating G protein-coupled receptor signaling pathway"/>
    <property type="evidence" value="ECO:0007669"/>
    <property type="project" value="TreeGrafter"/>
</dbReference>
<evidence type="ECO:0000256" key="6">
    <source>
        <dbReference type="ARBA" id="ARBA00022692"/>
    </source>
</evidence>
<dbReference type="GeneTree" id="ENSGT01050000244902"/>
<dbReference type="Bgee" id="ENSAMXG00000008187">
    <property type="expression patterns" value="Expressed in pharyngeal gill and 12 other cell types or tissues"/>
</dbReference>
<evidence type="ECO:0000256" key="3">
    <source>
        <dbReference type="ARBA" id="ARBA00019131"/>
    </source>
</evidence>
<feature type="transmembrane region" description="Helical" evidence="17">
    <location>
        <begin position="127"/>
        <end position="148"/>
    </location>
</feature>
<feature type="transmembrane region" description="Helical" evidence="17">
    <location>
        <begin position="243"/>
        <end position="266"/>
    </location>
</feature>
<reference evidence="20" key="2">
    <citation type="journal article" date="2014" name="Nat. Commun.">
        <title>The cavefish genome reveals candidate genes for eye loss.</title>
        <authorList>
            <person name="McGaugh S.E."/>
            <person name="Gross J.B."/>
            <person name="Aken B."/>
            <person name="Blin M."/>
            <person name="Borowsky R."/>
            <person name="Chalopin D."/>
            <person name="Hinaux H."/>
            <person name="Jeffery W.R."/>
            <person name="Keene A."/>
            <person name="Ma L."/>
            <person name="Minx P."/>
            <person name="Murphy D."/>
            <person name="O'Quin K.E."/>
            <person name="Retaux S."/>
            <person name="Rohner N."/>
            <person name="Searle S.M."/>
            <person name="Stahl B.A."/>
            <person name="Tabin C."/>
            <person name="Volff J.N."/>
            <person name="Yoshizawa M."/>
            <person name="Warren W.C."/>
        </authorList>
    </citation>
    <scope>NUCLEOTIDE SEQUENCE [LARGE SCALE GENOMIC DNA]</scope>
    <source>
        <strain evidence="20">female</strain>
    </source>
</reference>
<dbReference type="PANTHER" id="PTHR11866">
    <property type="entry name" value="G-PROTEIN COUPLED RECEPTOR FAMILY 1 MEMBER"/>
    <property type="match status" value="1"/>
</dbReference>
<keyword evidence="6 17" id="KW-0812">Transmembrane</keyword>
<dbReference type="CDD" id="cd15142">
    <property type="entry name" value="7tmA_PGE2_EP4"/>
    <property type="match status" value="1"/>
</dbReference>
<dbReference type="GO" id="GO:0004957">
    <property type="term" value="F:prostaglandin E receptor activity"/>
    <property type="evidence" value="ECO:0007669"/>
    <property type="project" value="Ensembl"/>
</dbReference>
<dbReference type="InterPro" id="IPR008365">
    <property type="entry name" value="Prostanoid_rcpt"/>
</dbReference>
<evidence type="ECO:0000256" key="15">
    <source>
        <dbReference type="ARBA" id="ARBA00031869"/>
    </source>
</evidence>
<evidence type="ECO:0000256" key="16">
    <source>
        <dbReference type="SAM" id="MobiDB-lite"/>
    </source>
</evidence>
<proteinExistence type="predicted"/>
<evidence type="ECO:0000256" key="10">
    <source>
        <dbReference type="ARBA" id="ARBA00023157"/>
    </source>
</evidence>
<keyword evidence="10" id="KW-1015">Disulfide bond</keyword>
<name>W5KLE8_ASTMX</name>
<dbReference type="Proteomes" id="UP000018467">
    <property type="component" value="Unassembled WGS sequence"/>
</dbReference>
<evidence type="ECO:0000256" key="8">
    <source>
        <dbReference type="ARBA" id="ARBA00023040"/>
    </source>
</evidence>
<evidence type="ECO:0000256" key="5">
    <source>
        <dbReference type="ARBA" id="ARBA00022553"/>
    </source>
</evidence>
<dbReference type="PROSITE" id="PS50262">
    <property type="entry name" value="G_PROTEIN_RECEP_F1_2"/>
    <property type="match status" value="1"/>
</dbReference>
<dbReference type="InterPro" id="IPR017452">
    <property type="entry name" value="GPCR_Rhodpsn_7TM"/>
</dbReference>
<evidence type="ECO:0000256" key="9">
    <source>
        <dbReference type="ARBA" id="ARBA00023136"/>
    </source>
</evidence>
<feature type="compositionally biased region" description="Basic and acidic residues" evidence="16">
    <location>
        <begin position="415"/>
        <end position="425"/>
    </location>
</feature>
<organism evidence="19 20">
    <name type="scientific">Astyanax mexicanus</name>
    <name type="common">Blind cave fish</name>
    <name type="synonym">Astyanax fasciatus mexicanus</name>
    <dbReference type="NCBI Taxonomy" id="7994"/>
    <lineage>
        <taxon>Eukaryota</taxon>
        <taxon>Metazoa</taxon>
        <taxon>Chordata</taxon>
        <taxon>Craniata</taxon>
        <taxon>Vertebrata</taxon>
        <taxon>Euteleostomi</taxon>
        <taxon>Actinopterygii</taxon>
        <taxon>Neopterygii</taxon>
        <taxon>Teleostei</taxon>
        <taxon>Ostariophysi</taxon>
        <taxon>Characiformes</taxon>
        <taxon>Characoidei</taxon>
        <taxon>Acestrorhamphidae</taxon>
        <taxon>Acestrorhamphinae</taxon>
        <taxon>Astyanax</taxon>
    </lineage>
</organism>
<evidence type="ECO:0000259" key="18">
    <source>
        <dbReference type="PROSITE" id="PS50262"/>
    </source>
</evidence>
<dbReference type="GO" id="GO:0007204">
    <property type="term" value="P:positive regulation of cytosolic calcium ion concentration"/>
    <property type="evidence" value="ECO:0007669"/>
    <property type="project" value="TreeGrafter"/>
</dbReference>
<evidence type="ECO:0000256" key="13">
    <source>
        <dbReference type="ARBA" id="ARBA00023224"/>
    </source>
</evidence>
<evidence type="ECO:0000256" key="2">
    <source>
        <dbReference type="ARBA" id="ARBA00011094"/>
    </source>
</evidence>
<dbReference type="PRINTS" id="PR01788">
    <property type="entry name" value="PROSTANOIDR"/>
</dbReference>
<feature type="transmembrane region" description="Helical" evidence="17">
    <location>
        <begin position="46"/>
        <end position="69"/>
    </location>
</feature>
<evidence type="ECO:0000256" key="17">
    <source>
        <dbReference type="SAM" id="Phobius"/>
    </source>
</evidence>
<dbReference type="HOGENOM" id="CLU_045991_0_2_1"/>
<reference evidence="20" key="1">
    <citation type="submission" date="2013-03" db="EMBL/GenBank/DDBJ databases">
        <authorList>
            <person name="Jeffery W."/>
            <person name="Warren W."/>
            <person name="Wilson R.K."/>
        </authorList>
    </citation>
    <scope>NUCLEOTIDE SEQUENCE</scope>
    <source>
        <strain evidence="20">female</strain>
    </source>
</reference>
<dbReference type="InParanoid" id="W5KLE8"/>
<evidence type="ECO:0000256" key="12">
    <source>
        <dbReference type="ARBA" id="ARBA00023180"/>
    </source>
</evidence>
<comment type="subunit">
    <text evidence="2">Interacts with FEM1A.</text>
</comment>